<gene>
    <name evidence="1" type="ORF">SAMN05660733_08203</name>
</gene>
<dbReference type="Gene3D" id="3.30.2310.20">
    <property type="entry name" value="RelE-like"/>
    <property type="match status" value="1"/>
</dbReference>
<evidence type="ECO:0000313" key="1">
    <source>
        <dbReference type="EMBL" id="SMD25564.1"/>
    </source>
</evidence>
<sequence>MHVRYGDEMLHRLAADAAFQPDTWEPDVIRAYRRRLQSLRAANDSKDLQRVMSLDLRTENGRGQAHSSIRLANGARLLLEFDAVKTDEVTVMVIVESDTREVTP</sequence>
<accession>A0A1W2FUU5</accession>
<dbReference type="AlphaFoldDB" id="A0A1W2FUU5"/>
<proteinExistence type="predicted"/>
<dbReference type="RefSeq" id="WP_051771994.1">
    <property type="nucleotide sequence ID" value="NZ_FWYC01000029.1"/>
</dbReference>
<reference evidence="2" key="1">
    <citation type="submission" date="2017-04" db="EMBL/GenBank/DDBJ databases">
        <authorList>
            <person name="Varghese N."/>
            <person name="Submissions S."/>
        </authorList>
    </citation>
    <scope>NUCLEOTIDE SEQUENCE [LARGE SCALE GENOMIC DNA]</scope>
    <source>
        <strain evidence="2">DSM 44073</strain>
    </source>
</reference>
<protein>
    <submittedName>
        <fullName evidence="1">Proteic killer suppression protein</fullName>
    </submittedName>
</protein>
<name>A0A1W2FUU5_9PSEU</name>
<dbReference type="EMBL" id="FWYC01000029">
    <property type="protein sequence ID" value="SMD25564.1"/>
    <property type="molecule type" value="Genomic_DNA"/>
</dbReference>
<dbReference type="eggNOG" id="COG3549">
    <property type="taxonomic scope" value="Bacteria"/>
</dbReference>
<dbReference type="Proteomes" id="UP000192840">
    <property type="component" value="Unassembled WGS sequence"/>
</dbReference>
<dbReference type="InterPro" id="IPR035093">
    <property type="entry name" value="RelE/ParE_toxin_dom_sf"/>
</dbReference>
<dbReference type="OrthoDB" id="9801102at2"/>
<evidence type="ECO:0000313" key="2">
    <source>
        <dbReference type="Proteomes" id="UP000192840"/>
    </source>
</evidence>
<keyword evidence="2" id="KW-1185">Reference proteome</keyword>
<organism evidence="1 2">
    <name type="scientific">Lentzea albidocapillata</name>
    <dbReference type="NCBI Taxonomy" id="40571"/>
    <lineage>
        <taxon>Bacteria</taxon>
        <taxon>Bacillati</taxon>
        <taxon>Actinomycetota</taxon>
        <taxon>Actinomycetes</taxon>
        <taxon>Pseudonocardiales</taxon>
        <taxon>Pseudonocardiaceae</taxon>
        <taxon>Lentzea</taxon>
    </lineage>
</organism>
<dbReference type="STRING" id="40571.SAMN05660733_08203"/>